<dbReference type="InterPro" id="IPR037923">
    <property type="entry name" value="HTH-like"/>
</dbReference>
<dbReference type="PROSITE" id="PS01124">
    <property type="entry name" value="HTH_ARAC_FAMILY_2"/>
    <property type="match status" value="1"/>
</dbReference>
<dbReference type="Gene3D" id="1.10.10.60">
    <property type="entry name" value="Homeodomain-like"/>
    <property type="match status" value="2"/>
</dbReference>
<comment type="caution">
    <text evidence="6">The sequence shown here is derived from an EMBL/GenBank/DDBJ whole genome shotgun (WGS) entry which is preliminary data.</text>
</comment>
<dbReference type="Proteomes" id="UP000503840">
    <property type="component" value="Unassembled WGS sequence"/>
</dbReference>
<evidence type="ECO:0000259" key="5">
    <source>
        <dbReference type="PROSITE" id="PS01124"/>
    </source>
</evidence>
<accession>A0A7J0BGQ7</accession>
<sequence length="275" mass="31598">MTQTDHFTYAASPRHKGLVSLQAQMTEFEYGRHAHEEFAIGVTLQGVQEFTCVSSMQRSTPGQIMLFSPEEIHDGHSGGDDALRYVMLYVNMSWLGNIFTAMGMRNGMQFRANANVVESPALRQLILHVHEQLSRKEYDDIALNSSLYLLAENIRQYGDNRTDNRLTPAHRNVLLAREFMYEHAHEQLQLDEVCAIAQLSKFHFIRQFKKLYSITPHQYLINCRIQRAIAQLNSGSSLLDATYASGFFDLSHFIRYFKKSHGITPRQYQTSILNS</sequence>
<keyword evidence="7" id="KW-1185">Reference proteome</keyword>
<keyword evidence="2" id="KW-0238">DNA-binding</keyword>
<dbReference type="Pfam" id="PF02311">
    <property type="entry name" value="AraC_binding"/>
    <property type="match status" value="1"/>
</dbReference>
<dbReference type="SMART" id="SM00342">
    <property type="entry name" value="HTH_ARAC"/>
    <property type="match status" value="1"/>
</dbReference>
<dbReference type="AlphaFoldDB" id="A0A7J0BGQ7"/>
<evidence type="ECO:0000256" key="3">
    <source>
        <dbReference type="ARBA" id="ARBA00023159"/>
    </source>
</evidence>
<keyword evidence="1" id="KW-0805">Transcription regulation</keyword>
<dbReference type="GO" id="GO:0003700">
    <property type="term" value="F:DNA-binding transcription factor activity"/>
    <property type="evidence" value="ECO:0007669"/>
    <property type="project" value="InterPro"/>
</dbReference>
<dbReference type="EMBL" id="BLVO01000005">
    <property type="protein sequence ID" value="GFM32372.1"/>
    <property type="molecule type" value="Genomic_DNA"/>
</dbReference>
<evidence type="ECO:0000313" key="7">
    <source>
        <dbReference type="Proteomes" id="UP000503840"/>
    </source>
</evidence>
<evidence type="ECO:0000313" key="6">
    <source>
        <dbReference type="EMBL" id="GFM32372.1"/>
    </source>
</evidence>
<protein>
    <submittedName>
        <fullName evidence="6">Transcriptional regulator</fullName>
    </submittedName>
</protein>
<evidence type="ECO:0000256" key="1">
    <source>
        <dbReference type="ARBA" id="ARBA00023015"/>
    </source>
</evidence>
<gene>
    <name evidence="6" type="ORF">DSM101010T_07370</name>
</gene>
<dbReference type="InterPro" id="IPR003313">
    <property type="entry name" value="AraC-bd"/>
</dbReference>
<dbReference type="RefSeq" id="WP_174404078.1">
    <property type="nucleotide sequence ID" value="NZ_BLVO01000005.1"/>
</dbReference>
<dbReference type="PANTHER" id="PTHR46796:SF2">
    <property type="entry name" value="TRANSCRIPTIONAL REGULATORY PROTEIN"/>
    <property type="match status" value="1"/>
</dbReference>
<evidence type="ECO:0000256" key="2">
    <source>
        <dbReference type="ARBA" id="ARBA00023125"/>
    </source>
</evidence>
<dbReference type="Pfam" id="PF12833">
    <property type="entry name" value="HTH_18"/>
    <property type="match status" value="1"/>
</dbReference>
<organism evidence="6 7">
    <name type="scientific">Desulfovibrio subterraneus</name>
    <dbReference type="NCBI Taxonomy" id="2718620"/>
    <lineage>
        <taxon>Bacteria</taxon>
        <taxon>Pseudomonadati</taxon>
        <taxon>Thermodesulfobacteriota</taxon>
        <taxon>Desulfovibrionia</taxon>
        <taxon>Desulfovibrionales</taxon>
        <taxon>Desulfovibrionaceae</taxon>
        <taxon>Desulfovibrio</taxon>
    </lineage>
</organism>
<dbReference type="SUPFAM" id="SSF46689">
    <property type="entry name" value="Homeodomain-like"/>
    <property type="match status" value="2"/>
</dbReference>
<dbReference type="PROSITE" id="PS00041">
    <property type="entry name" value="HTH_ARAC_FAMILY_1"/>
    <property type="match status" value="1"/>
</dbReference>
<dbReference type="PANTHER" id="PTHR46796">
    <property type="entry name" value="HTH-TYPE TRANSCRIPTIONAL ACTIVATOR RHAS-RELATED"/>
    <property type="match status" value="1"/>
</dbReference>
<evidence type="ECO:0000256" key="4">
    <source>
        <dbReference type="ARBA" id="ARBA00023163"/>
    </source>
</evidence>
<reference evidence="6 7" key="1">
    <citation type="submission" date="2020-05" db="EMBL/GenBank/DDBJ databases">
        <title>Draft genome sequence of Desulfovibrio sp. strain HN2T.</title>
        <authorList>
            <person name="Ueno A."/>
            <person name="Tamazawa S."/>
            <person name="Tamamura S."/>
            <person name="Murakami T."/>
            <person name="Kiyama T."/>
            <person name="Inomata H."/>
            <person name="Amano Y."/>
            <person name="Miyakawa K."/>
            <person name="Tamaki H."/>
            <person name="Naganuma T."/>
            <person name="Kaneko K."/>
        </authorList>
    </citation>
    <scope>NUCLEOTIDE SEQUENCE [LARGE SCALE GENOMIC DNA]</scope>
    <source>
        <strain evidence="6 7">HN2</strain>
    </source>
</reference>
<feature type="domain" description="HTH araC/xylS-type" evidence="5">
    <location>
        <begin position="174"/>
        <end position="271"/>
    </location>
</feature>
<keyword evidence="3" id="KW-0010">Activator</keyword>
<keyword evidence="4" id="KW-0804">Transcription</keyword>
<name>A0A7J0BGQ7_9BACT</name>
<dbReference type="InterPro" id="IPR009057">
    <property type="entry name" value="Homeodomain-like_sf"/>
</dbReference>
<dbReference type="SUPFAM" id="SSF51215">
    <property type="entry name" value="Regulatory protein AraC"/>
    <property type="match status" value="1"/>
</dbReference>
<dbReference type="InterPro" id="IPR018060">
    <property type="entry name" value="HTH_AraC"/>
</dbReference>
<dbReference type="InterPro" id="IPR018062">
    <property type="entry name" value="HTH_AraC-typ_CS"/>
</dbReference>
<dbReference type="InterPro" id="IPR050204">
    <property type="entry name" value="AraC_XylS_family_regulators"/>
</dbReference>
<dbReference type="GO" id="GO:0043565">
    <property type="term" value="F:sequence-specific DNA binding"/>
    <property type="evidence" value="ECO:0007669"/>
    <property type="project" value="InterPro"/>
</dbReference>
<proteinExistence type="predicted"/>